<dbReference type="SUPFAM" id="SSF52980">
    <property type="entry name" value="Restriction endonuclease-like"/>
    <property type="match status" value="1"/>
</dbReference>
<feature type="domain" description="Putative restriction endonuclease" evidence="1">
    <location>
        <begin position="14"/>
        <end position="184"/>
    </location>
</feature>
<dbReference type="InterPro" id="IPR012296">
    <property type="entry name" value="Nuclease_put_TT1808"/>
</dbReference>
<dbReference type="InterPro" id="IPR008538">
    <property type="entry name" value="Uma2"/>
</dbReference>
<comment type="caution">
    <text evidence="2">The sequence shown here is derived from an EMBL/GenBank/DDBJ whole genome shotgun (WGS) entry which is preliminary data.</text>
</comment>
<evidence type="ECO:0000313" key="3">
    <source>
        <dbReference type="Proteomes" id="UP000187485"/>
    </source>
</evidence>
<evidence type="ECO:0000259" key="1">
    <source>
        <dbReference type="Pfam" id="PF05685"/>
    </source>
</evidence>
<dbReference type="OrthoDB" id="9798254at2"/>
<reference evidence="3" key="1">
    <citation type="submission" date="2016-12" db="EMBL/GenBank/DDBJ databases">
        <title>Draft Genome Sequences od Carboxydothermus pertinax and islandicus, Hydrogenogenic Carboxydotrophic Bacteria.</title>
        <authorList>
            <person name="Fukuyama Y."/>
            <person name="Ohmae K."/>
            <person name="Yoneda Y."/>
            <person name="Yoshida T."/>
            <person name="Sako Y."/>
        </authorList>
    </citation>
    <scope>NUCLEOTIDE SEQUENCE [LARGE SCALE GENOMIC DNA]</scope>
    <source>
        <strain evidence="3">Ug1</strain>
    </source>
</reference>
<protein>
    <recommendedName>
        <fullName evidence="1">Putative restriction endonuclease domain-containing protein</fullName>
    </recommendedName>
</protein>
<proteinExistence type="predicted"/>
<accession>A0A1L8CVZ4</accession>
<dbReference type="PANTHER" id="PTHR36558">
    <property type="entry name" value="GLR1098 PROTEIN"/>
    <property type="match status" value="1"/>
</dbReference>
<sequence>MLEREPKNINTYRDYLLLPEGERVELIEGELVAMTPSPSARHQQVLGNLFYEFKKQNLKGCLIFLAPFDVRLTEDRENPEEIKNVVQPDLSIICDPKKIDEKGCIGAPDLIVEIISPGSAARDLITKLRLYEKFKVKEYWIVHPLDEIVMVYCLNQEGYYGRPEIYSREDKIKPGIFRDDVEIDLQKVFAQE</sequence>
<dbReference type="STRING" id="870242.cpu_15540"/>
<name>A0A1L8CVZ4_9THEO</name>
<organism evidence="2 3">
    <name type="scientific">Carboxydothermus pertinax</name>
    <dbReference type="NCBI Taxonomy" id="870242"/>
    <lineage>
        <taxon>Bacteria</taxon>
        <taxon>Bacillati</taxon>
        <taxon>Bacillota</taxon>
        <taxon>Clostridia</taxon>
        <taxon>Thermoanaerobacterales</taxon>
        <taxon>Thermoanaerobacteraceae</taxon>
        <taxon>Carboxydothermus</taxon>
    </lineage>
</organism>
<keyword evidence="3" id="KW-1185">Reference proteome</keyword>
<dbReference type="PANTHER" id="PTHR36558:SF1">
    <property type="entry name" value="RESTRICTION ENDONUCLEASE DOMAIN-CONTAINING PROTEIN-RELATED"/>
    <property type="match status" value="1"/>
</dbReference>
<evidence type="ECO:0000313" key="2">
    <source>
        <dbReference type="EMBL" id="GAV23044.1"/>
    </source>
</evidence>
<dbReference type="CDD" id="cd06260">
    <property type="entry name" value="DUF820-like"/>
    <property type="match status" value="1"/>
</dbReference>
<dbReference type="RefSeq" id="WP_075859496.1">
    <property type="nucleotide sequence ID" value="NZ_BDJK01000027.1"/>
</dbReference>
<dbReference type="EMBL" id="BDJK01000027">
    <property type="protein sequence ID" value="GAV23044.1"/>
    <property type="molecule type" value="Genomic_DNA"/>
</dbReference>
<dbReference type="Proteomes" id="UP000187485">
    <property type="component" value="Unassembled WGS sequence"/>
</dbReference>
<dbReference type="Gene3D" id="3.90.1570.10">
    <property type="entry name" value="tt1808, chain A"/>
    <property type="match status" value="1"/>
</dbReference>
<dbReference type="AlphaFoldDB" id="A0A1L8CVZ4"/>
<gene>
    <name evidence="2" type="ORF">cpu_15540</name>
</gene>
<dbReference type="Pfam" id="PF05685">
    <property type="entry name" value="Uma2"/>
    <property type="match status" value="1"/>
</dbReference>
<dbReference type="InterPro" id="IPR011335">
    <property type="entry name" value="Restrct_endonuc-II-like"/>
</dbReference>